<feature type="transmembrane region" description="Helical" evidence="1">
    <location>
        <begin position="76"/>
        <end position="97"/>
    </location>
</feature>
<dbReference type="Pfam" id="PF14897">
    <property type="entry name" value="EpsG"/>
    <property type="match status" value="1"/>
</dbReference>
<name>A0A3G8ZR77_9FLAO</name>
<evidence type="ECO:0000313" key="2">
    <source>
        <dbReference type="EMBL" id="AZI56566.1"/>
    </source>
</evidence>
<dbReference type="KEGG" id="eva:EIB75_15425"/>
<evidence type="ECO:0000313" key="3">
    <source>
        <dbReference type="Proteomes" id="UP000272316"/>
    </source>
</evidence>
<feature type="transmembrane region" description="Helical" evidence="1">
    <location>
        <begin position="319"/>
        <end position="337"/>
    </location>
</feature>
<gene>
    <name evidence="2" type="ORF">EIB75_15425</name>
</gene>
<dbReference type="EMBL" id="CP034160">
    <property type="protein sequence ID" value="AZI56566.1"/>
    <property type="molecule type" value="Genomic_DNA"/>
</dbReference>
<proteinExistence type="predicted"/>
<accession>A0A3G8ZR77</accession>
<keyword evidence="1" id="KW-1133">Transmembrane helix</keyword>
<keyword evidence="1" id="KW-0812">Transmembrane</keyword>
<feature type="transmembrane region" description="Helical" evidence="1">
    <location>
        <begin position="21"/>
        <end position="38"/>
    </location>
</feature>
<feature type="transmembrane region" description="Helical" evidence="1">
    <location>
        <begin position="185"/>
        <end position="204"/>
    </location>
</feature>
<dbReference type="RefSeq" id="WP_124987247.1">
    <property type="nucleotide sequence ID" value="NZ_CP034160.1"/>
</dbReference>
<protein>
    <submittedName>
        <fullName evidence="2">EpsG family protein</fullName>
    </submittedName>
</protein>
<feature type="transmembrane region" description="Helical" evidence="1">
    <location>
        <begin position="232"/>
        <end position="252"/>
    </location>
</feature>
<feature type="transmembrane region" description="Helical" evidence="1">
    <location>
        <begin position="109"/>
        <end position="138"/>
    </location>
</feature>
<feature type="transmembrane region" description="Helical" evidence="1">
    <location>
        <begin position="150"/>
        <end position="173"/>
    </location>
</feature>
<sequence>MIELLCFIFILFGTLFRRGKLLAFFFLVFLWICFGWSGENADTNIYLFRYKYYKDITSTTEPIFTYLVKISNSFDLNYYGFLIITSLFFIISLMILVKKLEVKYVLVPYVLFLIFPFVMSVVIVRFTLAAAFIIYGFSFLVDKKKYWWQIYTLCVIIASLIHSSSVFFILLLMVNNFSVKKIIRISIIFLLALLFISTLLKYVINADVLFLSEKMSEVNNEVENMEKTSFNYYFGTITRTLIPFCVFLFSYFKFYKKNITKYSAKTVNIIETTLKINLLFLSSIGLYFISVDFSRLLFPLLFLNYCVYALIMEKSKANMILMLILLISCGLELYLLVLRYDFMVENVFEPFFNNRLFEDL</sequence>
<dbReference type="Proteomes" id="UP000272316">
    <property type="component" value="Chromosome"/>
</dbReference>
<feature type="transmembrane region" description="Helical" evidence="1">
    <location>
        <begin position="273"/>
        <end position="290"/>
    </location>
</feature>
<organism evidence="2 3">
    <name type="scientific">Epilithonimonas vandammei</name>
    <dbReference type="NCBI Taxonomy" id="2487072"/>
    <lineage>
        <taxon>Bacteria</taxon>
        <taxon>Pseudomonadati</taxon>
        <taxon>Bacteroidota</taxon>
        <taxon>Flavobacteriia</taxon>
        <taxon>Flavobacteriales</taxon>
        <taxon>Weeksellaceae</taxon>
        <taxon>Chryseobacterium group</taxon>
        <taxon>Epilithonimonas</taxon>
    </lineage>
</organism>
<evidence type="ECO:0000256" key="1">
    <source>
        <dbReference type="SAM" id="Phobius"/>
    </source>
</evidence>
<feature type="transmembrane region" description="Helical" evidence="1">
    <location>
        <begin position="296"/>
        <end position="312"/>
    </location>
</feature>
<dbReference type="InterPro" id="IPR049458">
    <property type="entry name" value="EpsG-like"/>
</dbReference>
<keyword evidence="1" id="KW-0472">Membrane</keyword>
<dbReference type="AlphaFoldDB" id="A0A3G8ZR77"/>
<reference evidence="3" key="1">
    <citation type="submission" date="2018-11" db="EMBL/GenBank/DDBJ databases">
        <title>Proposal to divide the Flavobacteriaceae and reorganize its genera based on Amino Acid Identity values calculated from whole genome sequences.</title>
        <authorList>
            <person name="Nicholson A.C."/>
            <person name="Gulvik C.A."/>
            <person name="Whitney A.M."/>
            <person name="Sheth M."/>
            <person name="Batra D."/>
            <person name="Pryor J."/>
            <person name="Bernardet J.-F."/>
            <person name="Hugo C."/>
            <person name="Kampfer P."/>
            <person name="Newman J.D."/>
            <person name="McQuiston J.R."/>
        </authorList>
    </citation>
    <scope>NUCLEOTIDE SEQUENCE [LARGE SCALE GENOMIC DNA]</scope>
    <source>
        <strain evidence="3">H6466</strain>
    </source>
</reference>